<sequence>MLLNIINIRITQNRTAAFWLVTELFFIIANEMFDLNPLII</sequence>
<organism evidence="1 2">
    <name type="scientific">Saccharicrinis carchari</name>
    <dbReference type="NCBI Taxonomy" id="1168039"/>
    <lineage>
        <taxon>Bacteria</taxon>
        <taxon>Pseudomonadati</taxon>
        <taxon>Bacteroidota</taxon>
        <taxon>Bacteroidia</taxon>
        <taxon>Marinilabiliales</taxon>
        <taxon>Marinilabiliaceae</taxon>
        <taxon>Saccharicrinis</taxon>
    </lineage>
</organism>
<dbReference type="Proteomes" id="UP000319040">
    <property type="component" value="Unassembled WGS sequence"/>
</dbReference>
<reference evidence="1 2" key="1">
    <citation type="submission" date="2017-05" db="EMBL/GenBank/DDBJ databases">
        <authorList>
            <person name="Varghese N."/>
            <person name="Submissions S."/>
        </authorList>
    </citation>
    <scope>NUCLEOTIDE SEQUENCE [LARGE SCALE GENOMIC DNA]</scope>
    <source>
        <strain evidence="1 2">DSM 27040</strain>
    </source>
</reference>
<proteinExistence type="predicted"/>
<evidence type="ECO:0000313" key="1">
    <source>
        <dbReference type="EMBL" id="SMO40484.1"/>
    </source>
</evidence>
<gene>
    <name evidence="1" type="ORF">SAMN06265379_101557</name>
</gene>
<protein>
    <submittedName>
        <fullName evidence="1">Uncharacterized protein</fullName>
    </submittedName>
</protein>
<accession>A0A521B042</accession>
<name>A0A521B042_SACCC</name>
<keyword evidence="2" id="KW-1185">Reference proteome</keyword>
<dbReference type="AlphaFoldDB" id="A0A521B042"/>
<dbReference type="EMBL" id="FXTB01000001">
    <property type="protein sequence ID" value="SMO40484.1"/>
    <property type="molecule type" value="Genomic_DNA"/>
</dbReference>
<evidence type="ECO:0000313" key="2">
    <source>
        <dbReference type="Proteomes" id="UP000319040"/>
    </source>
</evidence>